<organism evidence="2 3">
    <name type="scientific">Carboxylicivirga marina</name>
    <dbReference type="NCBI Taxonomy" id="2800988"/>
    <lineage>
        <taxon>Bacteria</taxon>
        <taxon>Pseudomonadati</taxon>
        <taxon>Bacteroidota</taxon>
        <taxon>Bacteroidia</taxon>
        <taxon>Marinilabiliales</taxon>
        <taxon>Marinilabiliaceae</taxon>
        <taxon>Carboxylicivirga</taxon>
    </lineage>
</organism>
<dbReference type="EMBL" id="JAENRR010000019">
    <property type="protein sequence ID" value="MBK3517662.1"/>
    <property type="molecule type" value="Genomic_DNA"/>
</dbReference>
<dbReference type="Pfam" id="PF08789">
    <property type="entry name" value="PBCV_basic_adap"/>
    <property type="match status" value="1"/>
</dbReference>
<accession>A0ABS1HJ28</accession>
<gene>
    <name evidence="2" type="ORF">JIV24_09995</name>
</gene>
<dbReference type="RefSeq" id="WP_200464891.1">
    <property type="nucleotide sequence ID" value="NZ_JAENRR010000019.1"/>
</dbReference>
<name>A0ABS1HJ28_9BACT</name>
<comment type="caution">
    <text evidence="2">The sequence shown here is derived from an EMBL/GenBank/DDBJ whole genome shotgun (WGS) entry which is preliminary data.</text>
</comment>
<protein>
    <recommendedName>
        <fullName evidence="1">PBCV-specific basic adaptor domain-containing protein</fullName>
    </recommendedName>
</protein>
<keyword evidence="3" id="KW-1185">Reference proteome</keyword>
<sequence>MKKKKIYKDKKGREYVKEAYFVGGKQKFRRIFVIDSIPADKYYEQNATDIDHVINEEYWLIKGEN</sequence>
<feature type="domain" description="PBCV-specific basic adaptor" evidence="1">
    <location>
        <begin position="2"/>
        <end position="18"/>
    </location>
</feature>
<dbReference type="Proteomes" id="UP000605676">
    <property type="component" value="Unassembled WGS sequence"/>
</dbReference>
<evidence type="ECO:0000313" key="3">
    <source>
        <dbReference type="Proteomes" id="UP000605676"/>
    </source>
</evidence>
<proteinExistence type="predicted"/>
<evidence type="ECO:0000259" key="1">
    <source>
        <dbReference type="Pfam" id="PF08789"/>
    </source>
</evidence>
<dbReference type="InterPro" id="IPR014897">
    <property type="entry name" value="PBCV_basic_adap"/>
</dbReference>
<evidence type="ECO:0000313" key="2">
    <source>
        <dbReference type="EMBL" id="MBK3517662.1"/>
    </source>
</evidence>
<reference evidence="2 3" key="1">
    <citation type="submission" date="2021-01" db="EMBL/GenBank/DDBJ databases">
        <title>Carboxyliciviraga sp.nov., isolated from coastal sediments.</title>
        <authorList>
            <person name="Lu D."/>
            <person name="Zhang T."/>
        </authorList>
    </citation>
    <scope>NUCLEOTIDE SEQUENCE [LARGE SCALE GENOMIC DNA]</scope>
    <source>
        <strain evidence="2 3">N1Y132</strain>
    </source>
</reference>